<organism evidence="4 5">
    <name type="scientific">Sinocyclocheilus grahami</name>
    <name type="common">Dianchi golden-line fish</name>
    <name type="synonym">Barbus grahami</name>
    <dbReference type="NCBI Taxonomy" id="75366"/>
    <lineage>
        <taxon>Eukaryota</taxon>
        <taxon>Metazoa</taxon>
        <taxon>Chordata</taxon>
        <taxon>Craniata</taxon>
        <taxon>Vertebrata</taxon>
        <taxon>Euteleostomi</taxon>
        <taxon>Actinopterygii</taxon>
        <taxon>Neopterygii</taxon>
        <taxon>Teleostei</taxon>
        <taxon>Ostariophysi</taxon>
        <taxon>Cypriniformes</taxon>
        <taxon>Cyprinidae</taxon>
        <taxon>Cyprininae</taxon>
        <taxon>Sinocyclocheilus</taxon>
    </lineage>
</organism>
<feature type="domain" description="Snake toxin/toxin-like" evidence="3">
    <location>
        <begin position="34"/>
        <end position="100"/>
    </location>
</feature>
<evidence type="ECO:0000313" key="5">
    <source>
        <dbReference type="Proteomes" id="UP000472262"/>
    </source>
</evidence>
<evidence type="ECO:0000256" key="1">
    <source>
        <dbReference type="ARBA" id="ARBA00004613"/>
    </source>
</evidence>
<dbReference type="InterPro" id="IPR050918">
    <property type="entry name" value="CNF-like_PLA2_Inhibitor"/>
</dbReference>
<reference evidence="4" key="1">
    <citation type="submission" date="2025-08" db="UniProtKB">
        <authorList>
            <consortium name="Ensembl"/>
        </authorList>
    </citation>
    <scope>IDENTIFICATION</scope>
</reference>
<dbReference type="InterPro" id="IPR035076">
    <property type="entry name" value="Toxin/TOLIP"/>
</dbReference>
<dbReference type="PANTHER" id="PTHR20914:SF24">
    <property type="entry name" value="LYMPHOCYTE ANTIGEN 6 FAMILY MEMBER M2-RELATED"/>
    <property type="match status" value="1"/>
</dbReference>
<dbReference type="Ensembl" id="ENSSGRT00000017061.1">
    <property type="protein sequence ID" value="ENSSGRP00000015752.1"/>
    <property type="gene ID" value="ENSSGRG00000009763.1"/>
</dbReference>
<evidence type="ECO:0000256" key="2">
    <source>
        <dbReference type="ARBA" id="ARBA00022525"/>
    </source>
</evidence>
<keyword evidence="2" id="KW-0964">Secreted</keyword>
<comment type="subcellular location">
    <subcellularLocation>
        <location evidence="1">Secreted</location>
    </subcellularLocation>
</comment>
<protein>
    <recommendedName>
        <fullName evidence="3">Snake toxin/toxin-like domain-containing protein</fullName>
    </recommendedName>
</protein>
<dbReference type="InParanoid" id="A0A672KY89"/>
<dbReference type="AlphaFoldDB" id="A0A672KY89"/>
<evidence type="ECO:0000259" key="3">
    <source>
        <dbReference type="Pfam" id="PF00087"/>
    </source>
</evidence>
<evidence type="ECO:0000313" key="4">
    <source>
        <dbReference type="Ensembl" id="ENSSGRP00000015752.1"/>
    </source>
</evidence>
<dbReference type="SUPFAM" id="SSF57302">
    <property type="entry name" value="Snake toxin-like"/>
    <property type="match status" value="1"/>
</dbReference>
<dbReference type="InterPro" id="IPR045860">
    <property type="entry name" value="Snake_toxin-like_sf"/>
</dbReference>
<name>A0A672KY89_SINGR</name>
<dbReference type="Pfam" id="PF00087">
    <property type="entry name" value="Toxin_TOLIP"/>
    <property type="match status" value="1"/>
</dbReference>
<accession>A0A672KY89</accession>
<dbReference type="Proteomes" id="UP000472262">
    <property type="component" value="Unassembled WGS sequence"/>
</dbReference>
<dbReference type="GO" id="GO:0005576">
    <property type="term" value="C:extracellular region"/>
    <property type="evidence" value="ECO:0007669"/>
    <property type="project" value="UniProtKB-SubCell"/>
</dbReference>
<keyword evidence="5" id="KW-1185">Reference proteome</keyword>
<reference evidence="4" key="2">
    <citation type="submission" date="2025-09" db="UniProtKB">
        <authorList>
            <consortium name="Ensembl"/>
        </authorList>
    </citation>
    <scope>IDENTIFICATION</scope>
</reference>
<dbReference type="PANTHER" id="PTHR20914">
    <property type="entry name" value="LY6/PLAUR DOMAIN-CONTAINING PROTEIN 8"/>
    <property type="match status" value="1"/>
</dbReference>
<proteinExistence type="predicted"/>
<dbReference type="Gene3D" id="2.10.60.10">
    <property type="entry name" value="CD59"/>
    <property type="match status" value="1"/>
</dbReference>
<sequence>MNVGITKNSLACCNTDQCNDQDAPEPSDVPNGKKCYYCDGESCLNILSCSGSEERCFKGTTNVMGQSKVLKGCVSKSICDATTTVTDVQGISCCEGNLCNSAESVTQSFLFLCGSLLSFILLH</sequence>